<dbReference type="RefSeq" id="XP_003959607.1">
    <property type="nucleotide sequence ID" value="XM_003959558.1"/>
</dbReference>
<evidence type="ECO:0000313" key="5">
    <source>
        <dbReference type="Proteomes" id="UP000005220"/>
    </source>
</evidence>
<dbReference type="InterPro" id="IPR035979">
    <property type="entry name" value="RBD_domain_sf"/>
</dbReference>
<feature type="domain" description="RRM" evidence="3">
    <location>
        <begin position="47"/>
        <end position="124"/>
    </location>
</feature>
<keyword evidence="5" id="KW-1185">Reference proteome</keyword>
<dbReference type="STRING" id="1071382.H2B1H2"/>
<dbReference type="GeneID" id="13886661"/>
<dbReference type="InterPro" id="IPR012677">
    <property type="entry name" value="Nucleotide-bd_a/b_plait_sf"/>
</dbReference>
<accession>H2B1H2</accession>
<gene>
    <name evidence="4" type="primary">KAFR0K01170</name>
    <name evidence="4" type="ORF">KAFR_0K01170</name>
</gene>
<dbReference type="AlphaFoldDB" id="H2B1H2"/>
<dbReference type="EMBL" id="HE650831">
    <property type="protein sequence ID" value="CCF60472.1"/>
    <property type="molecule type" value="Genomic_DNA"/>
</dbReference>
<protein>
    <recommendedName>
        <fullName evidence="3">RRM domain-containing protein</fullName>
    </recommendedName>
</protein>
<sequence>MEISGDLNSIPISLVDNGAHSSGVKVKVLTKPDKITKMAVQRDADSKSIFVRNIHSDTTPEIIEEHFKECGSIKRITILCNKSTNKFNGYAYIEFDSREKREQALLLDNTELNGCKISVLRKRTNRPTSNIYDKGRKTSSI</sequence>
<evidence type="ECO:0000256" key="2">
    <source>
        <dbReference type="PROSITE-ProRule" id="PRU00176"/>
    </source>
</evidence>
<evidence type="ECO:0000256" key="1">
    <source>
        <dbReference type="ARBA" id="ARBA00022884"/>
    </source>
</evidence>
<dbReference type="InterPro" id="IPR000504">
    <property type="entry name" value="RRM_dom"/>
</dbReference>
<organism evidence="4 5">
    <name type="scientific">Kazachstania africana (strain ATCC 22294 / BCRC 22015 / CBS 2517 / CECT 1963 / NBRC 1671 / NRRL Y-8276)</name>
    <name type="common">Yeast</name>
    <name type="synonym">Kluyveromyces africanus</name>
    <dbReference type="NCBI Taxonomy" id="1071382"/>
    <lineage>
        <taxon>Eukaryota</taxon>
        <taxon>Fungi</taxon>
        <taxon>Dikarya</taxon>
        <taxon>Ascomycota</taxon>
        <taxon>Saccharomycotina</taxon>
        <taxon>Saccharomycetes</taxon>
        <taxon>Saccharomycetales</taxon>
        <taxon>Saccharomycetaceae</taxon>
        <taxon>Kazachstania</taxon>
    </lineage>
</organism>
<proteinExistence type="predicted"/>
<reference evidence="4 5" key="1">
    <citation type="journal article" date="2011" name="Proc. Natl. Acad. Sci. U.S.A.">
        <title>Evolutionary erosion of yeast sex chromosomes by mating-type switching accidents.</title>
        <authorList>
            <person name="Gordon J.L."/>
            <person name="Armisen D."/>
            <person name="Proux-Wera E."/>
            <person name="Oheigeartaigh S.S."/>
            <person name="Byrne K.P."/>
            <person name="Wolfe K.H."/>
        </authorList>
    </citation>
    <scope>NUCLEOTIDE SEQUENCE [LARGE SCALE GENOMIC DNA]</scope>
    <source>
        <strain evidence="5">ATCC 22294 / BCRC 22015 / CBS 2517 / CECT 1963 / NBRC 1671 / NRRL Y-8276</strain>
    </source>
</reference>
<dbReference type="PROSITE" id="PS50102">
    <property type="entry name" value="RRM"/>
    <property type="match status" value="1"/>
</dbReference>
<dbReference type="HOGENOM" id="CLU_1825575_0_0_1"/>
<dbReference type="Pfam" id="PF00076">
    <property type="entry name" value="RRM_1"/>
    <property type="match status" value="1"/>
</dbReference>
<dbReference type="PANTHER" id="PTHR23236">
    <property type="entry name" value="EUKARYOTIC TRANSLATION INITIATION FACTOR 4B/4H"/>
    <property type="match status" value="1"/>
</dbReference>
<dbReference type="eggNOG" id="KOG4209">
    <property type="taxonomic scope" value="Eukaryota"/>
</dbReference>
<name>H2B1H2_KAZAF</name>
<keyword evidence="1 2" id="KW-0694">RNA-binding</keyword>
<evidence type="ECO:0000313" key="4">
    <source>
        <dbReference type="EMBL" id="CCF60472.1"/>
    </source>
</evidence>
<dbReference type="Proteomes" id="UP000005220">
    <property type="component" value="Chromosome 11"/>
</dbReference>
<dbReference type="InParanoid" id="H2B1H2"/>
<dbReference type="KEGG" id="kaf:KAFR_0K01170"/>
<dbReference type="SUPFAM" id="SSF54928">
    <property type="entry name" value="RNA-binding domain, RBD"/>
    <property type="match status" value="1"/>
</dbReference>
<dbReference type="SMART" id="SM00360">
    <property type="entry name" value="RRM"/>
    <property type="match status" value="1"/>
</dbReference>
<dbReference type="PANTHER" id="PTHR23236:SF12">
    <property type="entry name" value="EUKARYOTIC INITIATION FACTOR 4B-RELATED"/>
    <property type="match status" value="1"/>
</dbReference>
<evidence type="ECO:0000259" key="3">
    <source>
        <dbReference type="PROSITE" id="PS50102"/>
    </source>
</evidence>
<dbReference type="GO" id="GO:0008143">
    <property type="term" value="F:poly(A) binding"/>
    <property type="evidence" value="ECO:0007669"/>
    <property type="project" value="TreeGrafter"/>
</dbReference>
<dbReference type="OrthoDB" id="4726at2759"/>
<dbReference type="Gene3D" id="3.30.70.330">
    <property type="match status" value="1"/>
</dbReference>